<dbReference type="Proteomes" id="UP000694501">
    <property type="component" value="Unassembled WGS sequence"/>
</dbReference>
<accession>A0A949JDV6</accession>
<dbReference type="RefSeq" id="WP_211041779.1">
    <property type="nucleotide sequence ID" value="NZ_JAELVF020000001.1"/>
</dbReference>
<protein>
    <submittedName>
        <fullName evidence="1">Uncharacterized protein</fullName>
    </submittedName>
</protein>
<sequence length="337" mass="36665">MREISARMLAEERLECFRDALDRPDGFQVREGTNWLVRRDGATVSCFRISSGKARIVAEERSWRSSQLDVQGYASPAAGGLLFSAAGSVTYINSDGSIRWQFDHAPWEDSAIAKGACALTPSGSHVLATLRGPDDEEGRYAGDVCAVLDSESGDLVGQEIIPVYSGVYSFNHSLEHSNHVFLNAAHGQNDTYSLIINALSGDLNITQAGQVGDPLTGNCLDGSHFLKIDVGGDWLTLCEHRRDGSCPEKAEARTSDLNEYPDHQFVGKPGFVDLNTVLAAVAEETWSAESEHLLLDAQTLIPWARVSYPSEVSARPLPLGDGSWLTIENNSVRRWAG</sequence>
<dbReference type="AlphaFoldDB" id="A0A949JDV6"/>
<gene>
    <name evidence="1" type="ORF">JGS22_003515</name>
</gene>
<keyword evidence="2" id="KW-1185">Reference proteome</keyword>
<evidence type="ECO:0000313" key="1">
    <source>
        <dbReference type="EMBL" id="MBU7596730.1"/>
    </source>
</evidence>
<dbReference type="EMBL" id="JAELVF020000001">
    <property type="protein sequence ID" value="MBU7596730.1"/>
    <property type="molecule type" value="Genomic_DNA"/>
</dbReference>
<comment type="caution">
    <text evidence="1">The sequence shown here is derived from an EMBL/GenBank/DDBJ whole genome shotgun (WGS) entry which is preliminary data.</text>
</comment>
<reference evidence="1" key="1">
    <citation type="submission" date="2021-06" db="EMBL/GenBank/DDBJ databases">
        <title>Sequencing of actinobacteria type strains.</title>
        <authorList>
            <person name="Nguyen G.-S."/>
            <person name="Wentzel A."/>
        </authorList>
    </citation>
    <scope>NUCLEOTIDE SEQUENCE</scope>
    <source>
        <strain evidence="1">P38-E01</strain>
    </source>
</reference>
<organism evidence="1 2">
    <name type="scientific">Streptomyces tardus</name>
    <dbReference type="NCBI Taxonomy" id="2780544"/>
    <lineage>
        <taxon>Bacteria</taxon>
        <taxon>Bacillati</taxon>
        <taxon>Actinomycetota</taxon>
        <taxon>Actinomycetes</taxon>
        <taxon>Kitasatosporales</taxon>
        <taxon>Streptomycetaceae</taxon>
        <taxon>Streptomyces</taxon>
    </lineage>
</organism>
<name>A0A949JDV6_9ACTN</name>
<proteinExistence type="predicted"/>
<evidence type="ECO:0000313" key="2">
    <source>
        <dbReference type="Proteomes" id="UP000694501"/>
    </source>
</evidence>